<dbReference type="EMBL" id="ABFK02000017">
    <property type="protein sequence ID" value="EDS04117.1"/>
    <property type="molecule type" value="Genomic_DNA"/>
</dbReference>
<dbReference type="HOGENOM" id="CLU_1389135_0_0_10"/>
<feature type="transmembrane region" description="Helical" evidence="1">
    <location>
        <begin position="95"/>
        <end position="114"/>
    </location>
</feature>
<dbReference type="AlphaFoldDB" id="B0MVN3"/>
<proteinExistence type="predicted"/>
<organism evidence="2 3">
    <name type="scientific">Alistipes putredinis DSM 17216</name>
    <dbReference type="NCBI Taxonomy" id="445970"/>
    <lineage>
        <taxon>Bacteria</taxon>
        <taxon>Pseudomonadati</taxon>
        <taxon>Bacteroidota</taxon>
        <taxon>Bacteroidia</taxon>
        <taxon>Bacteroidales</taxon>
        <taxon>Rikenellaceae</taxon>
        <taxon>Alistipes</taxon>
    </lineage>
</organism>
<dbReference type="OrthoDB" id="1078087at2"/>
<reference evidence="2" key="2">
    <citation type="submission" date="2013-09" db="EMBL/GenBank/DDBJ databases">
        <title>Draft genome sequence of Alistipes putredinis (DSM 17216).</title>
        <authorList>
            <person name="Sudarsanam P."/>
            <person name="Ley R."/>
            <person name="Guruge J."/>
            <person name="Turnbaugh P.J."/>
            <person name="Mahowald M."/>
            <person name="Liep D."/>
            <person name="Gordon J."/>
        </authorList>
    </citation>
    <scope>NUCLEOTIDE SEQUENCE</scope>
    <source>
        <strain evidence="2">DSM 17216</strain>
    </source>
</reference>
<accession>B0MVN3</accession>
<protein>
    <submittedName>
        <fullName evidence="2">Uncharacterized protein</fullName>
    </submittedName>
</protein>
<sequence length="196" mass="22809">MVSFISKFLFTATVTAPTFLSLGLIGVIKDSTNYFQLWDDMLENKIFPTSFEWWGINISFGFMLICLIGIKIFLYRKSNKHKEGKTIQVKSYSNLSLNSAEQIISSIIPWLTIFADKLDFMVLFVCIILQCCFIAIASYNNNNYNLLCSIWGYRYYEVYTEENTYILISGKCIRNKNEIKKFIEVTDYMGLIINEK</sequence>
<comment type="caution">
    <text evidence="2">The sequence shown here is derived from an EMBL/GenBank/DDBJ whole genome shotgun (WGS) entry which is preliminary data.</text>
</comment>
<feature type="transmembrane region" description="Helical" evidence="1">
    <location>
        <begin position="7"/>
        <end position="28"/>
    </location>
</feature>
<feature type="transmembrane region" description="Helical" evidence="1">
    <location>
        <begin position="53"/>
        <end position="74"/>
    </location>
</feature>
<gene>
    <name evidence="2" type="ORF">ALIPUT_01180</name>
</gene>
<dbReference type="RefSeq" id="WP_004329993.1">
    <property type="nucleotide sequence ID" value="NZ_DS499580.1"/>
</dbReference>
<evidence type="ECO:0000256" key="1">
    <source>
        <dbReference type="SAM" id="Phobius"/>
    </source>
</evidence>
<keyword evidence="1" id="KW-1133">Transmembrane helix</keyword>
<dbReference type="eggNOG" id="ENOG5033UNG">
    <property type="taxonomic scope" value="Bacteria"/>
</dbReference>
<dbReference type="GeneID" id="73804074"/>
<evidence type="ECO:0000313" key="2">
    <source>
        <dbReference type="EMBL" id="EDS04117.1"/>
    </source>
</evidence>
<keyword evidence="1" id="KW-0472">Membrane</keyword>
<keyword evidence="1" id="KW-0812">Transmembrane</keyword>
<evidence type="ECO:0000313" key="3">
    <source>
        <dbReference type="Proteomes" id="UP000005819"/>
    </source>
</evidence>
<dbReference type="Proteomes" id="UP000005819">
    <property type="component" value="Unassembled WGS sequence"/>
</dbReference>
<feature type="transmembrane region" description="Helical" evidence="1">
    <location>
        <begin position="120"/>
        <end position="139"/>
    </location>
</feature>
<reference evidence="2" key="1">
    <citation type="submission" date="2007-10" db="EMBL/GenBank/DDBJ databases">
        <authorList>
            <person name="Fulton L."/>
            <person name="Clifton S."/>
            <person name="Fulton B."/>
            <person name="Xu J."/>
            <person name="Minx P."/>
            <person name="Pepin K.H."/>
            <person name="Johnson M."/>
            <person name="Thiruvilangam P."/>
            <person name="Bhonagiri V."/>
            <person name="Nash W.E."/>
            <person name="Mardis E.R."/>
            <person name="Wilson R.K."/>
        </authorList>
    </citation>
    <scope>NUCLEOTIDE SEQUENCE [LARGE SCALE GENOMIC DNA]</scope>
    <source>
        <strain evidence="2">DSM 17216</strain>
    </source>
</reference>
<name>B0MVN3_9BACT</name>
<keyword evidence="3" id="KW-1185">Reference proteome</keyword>